<dbReference type="FunFam" id="3.40.50.720:FF:000261">
    <property type="entry name" value="NADPH-dependent 1-acyldihydroxyacetone phosphate reductase"/>
    <property type="match status" value="1"/>
</dbReference>
<gene>
    <name evidence="3" type="ORF">PCL_09935</name>
</gene>
<dbReference type="PRINTS" id="PR00081">
    <property type="entry name" value="GDHRDH"/>
</dbReference>
<evidence type="ECO:0000313" key="4">
    <source>
        <dbReference type="Proteomes" id="UP000245956"/>
    </source>
</evidence>
<feature type="compositionally biased region" description="Low complexity" evidence="1">
    <location>
        <begin position="690"/>
        <end position="699"/>
    </location>
</feature>
<name>A0A2U3EEP6_PURLI</name>
<feature type="compositionally biased region" description="Low complexity" evidence="1">
    <location>
        <begin position="1229"/>
        <end position="1255"/>
    </location>
</feature>
<feature type="compositionally biased region" description="Pro residues" evidence="1">
    <location>
        <begin position="668"/>
        <end position="689"/>
    </location>
</feature>
<dbReference type="InterPro" id="IPR057558">
    <property type="entry name" value="Swc3_dom"/>
</dbReference>
<dbReference type="CDD" id="cd05374">
    <property type="entry name" value="17beta-HSD-like_SDR_c"/>
    <property type="match status" value="1"/>
</dbReference>
<dbReference type="InterPro" id="IPR036291">
    <property type="entry name" value="NAD(P)-bd_dom_sf"/>
</dbReference>
<dbReference type="GO" id="GO:0000812">
    <property type="term" value="C:Swr1 complex"/>
    <property type="evidence" value="ECO:0007669"/>
    <property type="project" value="InterPro"/>
</dbReference>
<dbReference type="PANTHER" id="PTHR28108:SF1">
    <property type="entry name" value="SWR1-COMPLEX PROTEIN 3"/>
    <property type="match status" value="1"/>
</dbReference>
<feature type="region of interest" description="Disordered" evidence="1">
    <location>
        <begin position="574"/>
        <end position="775"/>
    </location>
</feature>
<feature type="region of interest" description="Disordered" evidence="1">
    <location>
        <begin position="1283"/>
        <end position="1306"/>
    </location>
</feature>
<feature type="compositionally biased region" description="Pro residues" evidence="1">
    <location>
        <begin position="724"/>
        <end position="742"/>
    </location>
</feature>
<dbReference type="InterPro" id="IPR002347">
    <property type="entry name" value="SDR_fam"/>
</dbReference>
<feature type="region of interest" description="Disordered" evidence="1">
    <location>
        <begin position="379"/>
        <end position="518"/>
    </location>
</feature>
<dbReference type="Gene3D" id="3.40.50.720">
    <property type="entry name" value="NAD(P)-binding Rossmann-like Domain"/>
    <property type="match status" value="1"/>
</dbReference>
<feature type="compositionally biased region" description="Polar residues" evidence="1">
    <location>
        <begin position="499"/>
        <end position="514"/>
    </location>
</feature>
<protein>
    <recommendedName>
        <fullName evidence="2">SWR1-complex protein 3 domain-containing protein</fullName>
    </recommendedName>
</protein>
<feature type="compositionally biased region" description="Pro residues" evidence="1">
    <location>
        <begin position="626"/>
        <end position="635"/>
    </location>
</feature>
<dbReference type="SUPFAM" id="SSF51735">
    <property type="entry name" value="NAD(P)-binding Rossmann-fold domains"/>
    <property type="match status" value="1"/>
</dbReference>
<feature type="compositionally biased region" description="Pro residues" evidence="1">
    <location>
        <begin position="642"/>
        <end position="659"/>
    </location>
</feature>
<feature type="compositionally biased region" description="Low complexity" evidence="1">
    <location>
        <begin position="603"/>
        <end position="613"/>
    </location>
</feature>
<feature type="compositionally biased region" description="Pro residues" evidence="1">
    <location>
        <begin position="454"/>
        <end position="476"/>
    </location>
</feature>
<evidence type="ECO:0000259" key="2">
    <source>
        <dbReference type="Pfam" id="PF24707"/>
    </source>
</evidence>
<evidence type="ECO:0000313" key="3">
    <source>
        <dbReference type="EMBL" id="PWI72920.1"/>
    </source>
</evidence>
<dbReference type="PRINTS" id="PR00080">
    <property type="entry name" value="SDRFAMILY"/>
</dbReference>
<dbReference type="InterPro" id="IPR037651">
    <property type="entry name" value="Swc3"/>
</dbReference>
<dbReference type="PANTHER" id="PTHR28108">
    <property type="entry name" value="SWR1-COMPLEX PROTEIN 3"/>
    <property type="match status" value="1"/>
</dbReference>
<dbReference type="GO" id="GO:0140849">
    <property type="term" value="F:ATP-dependent H2AZ histone chaperone activity"/>
    <property type="evidence" value="ECO:0007669"/>
    <property type="project" value="InterPro"/>
</dbReference>
<feature type="domain" description="SWR1-complex protein 3" evidence="2">
    <location>
        <begin position="482"/>
        <end position="577"/>
    </location>
</feature>
<sequence length="1306" mass="139589">MTSSTRKTVLITGCSAGGIGSALAQAFHDQGCRVFATARALSKVAHLRDIGISVLQLDVEDAASIDSAASQVGAATGGTLDILVNNAGLGQAGPIVDSDLAYSRQMFEVNFFGRVATTQAFAPLLVKAKGTVLNIGSIAGVCPQPWKGMYNASCAAVHQWSDTLRIEMEPFGVRVVLVITGAVHTNFITNQPGTEVAPGSIYAPAKESIENVMNGKAVAKNFVDADVYAREVVANVLRKQPVRRQWAGGVARLIWAVSAMLWATAWEEFGVKNVMADNLELGVERRSHALVAAGDLPWASRCNRGQSTNTPEPARDHISWWASLPHGWLAASPTPGESFLSFHFPPSNSPTSPPTPFTLSCLRSSFLLRVRCVARRRRLQPPPRSAWRPYDDLPSFNTSLSRPVSRATPSPPACLSRPSRVAMERKRKLPPRAAARLEQAAKRRQSTPREPSSTPAPPPEPVREPTPPPPPPPPLPTSIQVGQPLPTVDDPQPLDLSSKEFQSLSESGVLTESLSRSRHKWINEGLFEKYWTKPYKRKGVLHQDPNNPPKDSMTKVGTVTITIEPHIVEATMFAVKASKLPPQDPPPSSAQKQSPSPAPAPKSQPQKQQKQPAPARPVLQYGPPNGSMPPPPTPTPAAASPAPMPVPAPTKPVASPSPAPQRALQSPSPTPQAQPPPQVAAPRPTPPQPAAQRPVLSPSPGAPPRPSPAPSPVPPTAIPHNPGTRPPSNPPPRPAVAPPPAAPHLAQPGNRPPGSLAPAAPPPGAAGAKPAPVKPAANDPVIALLAQKASGDPELRDLMKRVAVGQAKEGELAKFQKIIDQLNAEYKSRGGQQGPSADRLLVDGRTVKYFADEVRTILDIVLASNPNQKSSELRPPPRSDPLVVLLVKTALEDQRTKDMIRRIAEGRPGFTDAQDLKEILDRLHRDAKTVPKAPPPTPPQPRQPTPNGVPNGHAKPPTPSAVPQANPQALRSKGPPPAARPDISAVVFDFGTGDRYLFPKFSILEFLPSPSGQQVVASFLIVRKGSVSDYGGDPALDYYQPVTIRLQTSSGRHLENLARVVAPQDEVRRYMDDVMDNMTRAEYVLLAMRLPRVEQDGDVDGPVAVDEPRTGVSTPKSEPETEPARPTKLGVLWTTNANKPLDSSGTIKFRDPEQEAQAKYERLIRSVAAKETEPLIPTPSLHKNLQQPSQAAFVPPWIGRSTRPKPTTEAVVPISKTIVEGVPHLATAADCPAAPPTTTTAVGGSTTTTTTPVASLSRTRPPLSWKPRSSALGYPIYSKHFGMLPGAPEPSQRGVPADADADVEGR</sequence>
<feature type="compositionally biased region" description="Low complexity" evidence="1">
    <location>
        <begin position="765"/>
        <end position="775"/>
    </location>
</feature>
<feature type="region of interest" description="Disordered" evidence="1">
    <location>
        <begin position="928"/>
        <end position="979"/>
    </location>
</feature>
<evidence type="ECO:0000256" key="1">
    <source>
        <dbReference type="SAM" id="MobiDB-lite"/>
    </source>
</evidence>
<dbReference type="EMBL" id="LCWV01000005">
    <property type="protein sequence ID" value="PWI72920.1"/>
    <property type="molecule type" value="Genomic_DNA"/>
</dbReference>
<feature type="region of interest" description="Disordered" evidence="1">
    <location>
        <begin position="1097"/>
        <end position="1124"/>
    </location>
</feature>
<proteinExistence type="predicted"/>
<feature type="region of interest" description="Disordered" evidence="1">
    <location>
        <begin position="1229"/>
        <end position="1269"/>
    </location>
</feature>
<reference evidence="3 4" key="1">
    <citation type="journal article" date="2016" name="Front. Microbiol.">
        <title>Genome and transcriptome sequences reveal the specific parasitism of the nematophagous Purpureocillium lilacinum 36-1.</title>
        <authorList>
            <person name="Xie J."/>
            <person name="Li S."/>
            <person name="Mo C."/>
            <person name="Xiao X."/>
            <person name="Peng D."/>
            <person name="Wang G."/>
            <person name="Xiao Y."/>
        </authorList>
    </citation>
    <scope>NUCLEOTIDE SEQUENCE [LARGE SCALE GENOMIC DNA]</scope>
    <source>
        <strain evidence="3 4">36-1</strain>
    </source>
</reference>
<feature type="compositionally biased region" description="Pro residues" evidence="1">
    <location>
        <begin position="700"/>
        <end position="717"/>
    </location>
</feature>
<feature type="region of interest" description="Disordered" evidence="1">
    <location>
        <begin position="536"/>
        <end position="555"/>
    </location>
</feature>
<organism evidence="3 4">
    <name type="scientific">Purpureocillium lilacinum</name>
    <name type="common">Paecilomyces lilacinus</name>
    <dbReference type="NCBI Taxonomy" id="33203"/>
    <lineage>
        <taxon>Eukaryota</taxon>
        <taxon>Fungi</taxon>
        <taxon>Dikarya</taxon>
        <taxon>Ascomycota</taxon>
        <taxon>Pezizomycotina</taxon>
        <taxon>Sordariomycetes</taxon>
        <taxon>Hypocreomycetidae</taxon>
        <taxon>Hypocreales</taxon>
        <taxon>Ophiocordycipitaceae</taxon>
        <taxon>Purpureocillium</taxon>
    </lineage>
</organism>
<accession>A0A2U3EEP6</accession>
<comment type="caution">
    <text evidence="3">The sequence shown here is derived from an EMBL/GenBank/DDBJ whole genome shotgun (WGS) entry which is preliminary data.</text>
</comment>
<dbReference type="Pfam" id="PF24707">
    <property type="entry name" value="Swc3"/>
    <property type="match status" value="1"/>
</dbReference>
<dbReference type="Proteomes" id="UP000245956">
    <property type="component" value="Unassembled WGS sequence"/>
</dbReference>
<feature type="compositionally biased region" description="Low complexity" evidence="1">
    <location>
        <begin position="743"/>
        <end position="758"/>
    </location>
</feature>
<dbReference type="Pfam" id="PF00106">
    <property type="entry name" value="adh_short"/>
    <property type="match status" value="1"/>
</dbReference>
<feature type="compositionally biased region" description="Pro residues" evidence="1">
    <location>
        <begin position="932"/>
        <end position="944"/>
    </location>
</feature>